<keyword evidence="1" id="KW-0472">Membrane</keyword>
<evidence type="ECO:0000256" key="1">
    <source>
        <dbReference type="SAM" id="Phobius"/>
    </source>
</evidence>
<evidence type="ECO:0000313" key="3">
    <source>
        <dbReference type="Proteomes" id="UP001268819"/>
    </source>
</evidence>
<gene>
    <name evidence="2" type="ORF">J2S66_001762</name>
</gene>
<name>A0ABU1PRV6_9PSEU</name>
<reference evidence="2 3" key="1">
    <citation type="submission" date="2023-07" db="EMBL/GenBank/DDBJ databases">
        <title>Sequencing the genomes of 1000 actinobacteria strains.</title>
        <authorList>
            <person name="Klenk H.-P."/>
        </authorList>
    </citation>
    <scope>NUCLEOTIDE SEQUENCE [LARGE SCALE GENOMIC DNA]</scope>
    <source>
        <strain evidence="2 3">DSM 43749</strain>
    </source>
</reference>
<dbReference type="Proteomes" id="UP001268819">
    <property type="component" value="Unassembled WGS sequence"/>
</dbReference>
<comment type="caution">
    <text evidence="2">The sequence shown here is derived from an EMBL/GenBank/DDBJ whole genome shotgun (WGS) entry which is preliminary data.</text>
</comment>
<feature type="transmembrane region" description="Helical" evidence="1">
    <location>
        <begin position="50"/>
        <end position="73"/>
    </location>
</feature>
<dbReference type="RefSeq" id="WP_310306039.1">
    <property type="nucleotide sequence ID" value="NZ_BAAAXB010000001.1"/>
</dbReference>
<keyword evidence="1" id="KW-0812">Transmembrane</keyword>
<organism evidence="2 3">
    <name type="scientific">Saccharothrix longispora</name>
    <dbReference type="NCBI Taxonomy" id="33920"/>
    <lineage>
        <taxon>Bacteria</taxon>
        <taxon>Bacillati</taxon>
        <taxon>Actinomycetota</taxon>
        <taxon>Actinomycetes</taxon>
        <taxon>Pseudonocardiales</taxon>
        <taxon>Pseudonocardiaceae</taxon>
        <taxon>Saccharothrix</taxon>
    </lineage>
</organism>
<feature type="transmembrane region" description="Helical" evidence="1">
    <location>
        <begin position="165"/>
        <end position="182"/>
    </location>
</feature>
<dbReference type="EMBL" id="JAVDSG010000001">
    <property type="protein sequence ID" value="MDR6593378.1"/>
    <property type="molecule type" value="Genomic_DNA"/>
</dbReference>
<feature type="transmembrane region" description="Helical" evidence="1">
    <location>
        <begin position="12"/>
        <end position="30"/>
    </location>
</feature>
<proteinExistence type="predicted"/>
<feature type="transmembrane region" description="Helical" evidence="1">
    <location>
        <begin position="220"/>
        <end position="239"/>
    </location>
</feature>
<evidence type="ECO:0000313" key="2">
    <source>
        <dbReference type="EMBL" id="MDR6593378.1"/>
    </source>
</evidence>
<keyword evidence="1" id="KW-1133">Transmembrane helix</keyword>
<feature type="transmembrane region" description="Helical" evidence="1">
    <location>
        <begin position="188"/>
        <end position="208"/>
    </location>
</feature>
<accession>A0ABU1PRV6</accession>
<keyword evidence="3" id="KW-1185">Reference proteome</keyword>
<protein>
    <submittedName>
        <fullName evidence="2">Uncharacterized protein</fullName>
    </submittedName>
</protein>
<feature type="transmembrane region" description="Helical" evidence="1">
    <location>
        <begin position="132"/>
        <end position="153"/>
    </location>
</feature>
<sequence length="240" mass="24999">MAHHYSFPGRLVGATAMVLGPLLLLTATVLRLPFHHFFPQQLTAVAEHPALMASAHTAALAGTVLLVPAVLVLAHDIGRLRPVWATWAAGLVLVGVTERIFHAGVDQAAHGLVRRHGAEFATDLVARSYGDLHLFSFLSFTILLGWPVLAFAAHRTGALGGGRFAVVRAVALGATSLLPLGVLKGTEIMSVVAVIGLCVALVPGGVRLVRGAPRPTRRSVLMLLATVPVLGALGVVSTLG</sequence>